<dbReference type="Proteomes" id="UP001246858">
    <property type="component" value="Unassembled WGS sequence"/>
</dbReference>
<proteinExistence type="predicted"/>
<reference evidence="1" key="1">
    <citation type="submission" date="2023-07" db="EMBL/GenBank/DDBJ databases">
        <title>Sorghum-associated microbial communities from plants grown in Nebraska, USA.</title>
        <authorList>
            <person name="Schachtman D."/>
        </authorList>
    </citation>
    <scope>NUCLEOTIDE SEQUENCE</scope>
    <source>
        <strain evidence="1">2697</strain>
    </source>
</reference>
<keyword evidence="2" id="KW-1185">Reference proteome</keyword>
<name>A0ACC6L4J3_9SPHI</name>
<evidence type="ECO:0000313" key="1">
    <source>
        <dbReference type="EMBL" id="MDR6786335.1"/>
    </source>
</evidence>
<gene>
    <name evidence="1" type="ORF">J2X78_004928</name>
</gene>
<accession>A0ACC6L4J3</accession>
<dbReference type="EMBL" id="JAVDTF010000006">
    <property type="protein sequence ID" value="MDR6786335.1"/>
    <property type="molecule type" value="Genomic_DNA"/>
</dbReference>
<evidence type="ECO:0000313" key="2">
    <source>
        <dbReference type="Proteomes" id="UP001246858"/>
    </source>
</evidence>
<organism evidence="1 2">
    <name type="scientific">Pedobacter africanus</name>
    <dbReference type="NCBI Taxonomy" id="151894"/>
    <lineage>
        <taxon>Bacteria</taxon>
        <taxon>Pseudomonadati</taxon>
        <taxon>Bacteroidota</taxon>
        <taxon>Sphingobacteriia</taxon>
        <taxon>Sphingobacteriales</taxon>
        <taxon>Sphingobacteriaceae</taxon>
        <taxon>Pedobacter</taxon>
    </lineage>
</organism>
<sequence>MLAAVVLLLLALAYGYLSLRRYTSYRHRIHSDAAFIIKVDVDRIYRTLAADYLLNSSHYKKSKRNSLKTGLDIPANVFIYTVHSRSAQTYFCSLPVSDTAELRVFINKKLGITRFKNTGKYILGSSANGGLTVAFNEQTFAVAYSLKKENVQEILEQLMNRENFLPDTDPGIKKLKALSAHLAYVFEEYTGTGQFKAGHFHMQGDFNFKGLRVQGKVFNHRVFDKDAILKLWLDAKSITTHRLAPLQLKTHTIYPDSLLKYCNGYFDVELSKPVNQADTLITYEYNDDFEKVAVTTPRMVRVPGINSMLSARPTALVNQLVAQGILKGGKVNPHLFPLYSVYTKYRPSALLFSTNEHAAFSGLKTQTPYFFYLETDFRKLSEQEQFPLLETYIKTLRKLEVSALNVKPGLQHFEMDLYFRLKQVNALAQLF</sequence>
<comment type="caution">
    <text evidence="1">The sequence shown here is derived from an EMBL/GenBank/DDBJ whole genome shotgun (WGS) entry which is preliminary data.</text>
</comment>
<protein>
    <submittedName>
        <fullName evidence="1">Uncharacterized protein</fullName>
    </submittedName>
</protein>